<dbReference type="InterPro" id="IPR033116">
    <property type="entry name" value="TRYPSIN_SER"/>
</dbReference>
<evidence type="ECO:0000256" key="2">
    <source>
        <dbReference type="ARBA" id="ARBA00022525"/>
    </source>
</evidence>
<evidence type="ECO:0000256" key="3">
    <source>
        <dbReference type="ARBA" id="ARBA00022670"/>
    </source>
</evidence>
<dbReference type="PROSITE" id="PS50240">
    <property type="entry name" value="TRYPSIN_DOM"/>
    <property type="match status" value="1"/>
</dbReference>
<feature type="domain" description="Peptidase S1" evidence="8">
    <location>
        <begin position="1"/>
        <end position="226"/>
    </location>
</feature>
<keyword evidence="4 7" id="KW-0378">Hydrolase</keyword>
<dbReference type="PRINTS" id="PR00722">
    <property type="entry name" value="CHYMOTRYPSIN"/>
</dbReference>
<dbReference type="InterPro" id="IPR018114">
    <property type="entry name" value="TRYPSIN_HIS"/>
</dbReference>
<keyword evidence="6" id="KW-1015">Disulfide bond</keyword>
<evidence type="ECO:0000256" key="1">
    <source>
        <dbReference type="ARBA" id="ARBA00004613"/>
    </source>
</evidence>
<dbReference type="PROSITE" id="PS00135">
    <property type="entry name" value="TRYPSIN_SER"/>
    <property type="match status" value="1"/>
</dbReference>
<evidence type="ECO:0000313" key="9">
    <source>
        <dbReference type="Proteomes" id="UP000694865"/>
    </source>
</evidence>
<keyword evidence="2" id="KW-0964">Secreted</keyword>
<keyword evidence="3 7" id="KW-0645">Protease</keyword>
<protein>
    <submittedName>
        <fullName evidence="10">Prothrombin-like</fullName>
    </submittedName>
</protein>
<evidence type="ECO:0000256" key="6">
    <source>
        <dbReference type="ARBA" id="ARBA00023157"/>
    </source>
</evidence>
<accession>A0ABM0MU33</accession>
<gene>
    <name evidence="10" type="primary">LOC100377746</name>
</gene>
<dbReference type="InterPro" id="IPR050127">
    <property type="entry name" value="Serine_Proteases_S1"/>
</dbReference>
<evidence type="ECO:0000256" key="4">
    <source>
        <dbReference type="ARBA" id="ARBA00022801"/>
    </source>
</evidence>
<dbReference type="InterPro" id="IPR043504">
    <property type="entry name" value="Peptidase_S1_PA_chymotrypsin"/>
</dbReference>
<dbReference type="Pfam" id="PF00089">
    <property type="entry name" value="Trypsin"/>
    <property type="match status" value="1"/>
</dbReference>
<dbReference type="GeneID" id="100377746"/>
<dbReference type="SUPFAM" id="SSF50494">
    <property type="entry name" value="Trypsin-like serine proteases"/>
    <property type="match status" value="1"/>
</dbReference>
<dbReference type="InterPro" id="IPR001254">
    <property type="entry name" value="Trypsin_dom"/>
</dbReference>
<reference evidence="10" key="1">
    <citation type="submission" date="2025-08" db="UniProtKB">
        <authorList>
            <consortium name="RefSeq"/>
        </authorList>
    </citation>
    <scope>IDENTIFICATION</scope>
    <source>
        <tissue evidence="10">Testes</tissue>
    </source>
</reference>
<keyword evidence="5 7" id="KW-0720">Serine protease</keyword>
<evidence type="ECO:0000259" key="8">
    <source>
        <dbReference type="PROSITE" id="PS50240"/>
    </source>
</evidence>
<dbReference type="PANTHER" id="PTHR24264:SF65">
    <property type="entry name" value="SRCR DOMAIN-CONTAINING PROTEIN"/>
    <property type="match status" value="1"/>
</dbReference>
<dbReference type="PRINTS" id="PR01505">
    <property type="entry name" value="PROTHROMBIN"/>
</dbReference>
<comment type="subcellular location">
    <subcellularLocation>
        <location evidence="1">Secreted</location>
    </subcellularLocation>
</comment>
<dbReference type="InterPro" id="IPR003966">
    <property type="entry name" value="Prothrombin/thrombin"/>
</dbReference>
<dbReference type="Gene3D" id="2.40.10.10">
    <property type="entry name" value="Trypsin-like serine proteases"/>
    <property type="match status" value="2"/>
</dbReference>
<proteinExistence type="predicted"/>
<dbReference type="InterPro" id="IPR009003">
    <property type="entry name" value="Peptidase_S1_PA"/>
</dbReference>
<keyword evidence="9" id="KW-1185">Reference proteome</keyword>
<name>A0ABM0MU33_SACKO</name>
<dbReference type="PANTHER" id="PTHR24264">
    <property type="entry name" value="TRYPSIN-RELATED"/>
    <property type="match status" value="1"/>
</dbReference>
<dbReference type="PROSITE" id="PS00134">
    <property type="entry name" value="TRYPSIN_HIS"/>
    <property type="match status" value="1"/>
</dbReference>
<dbReference type="SMART" id="SM00020">
    <property type="entry name" value="Tryp_SPc"/>
    <property type="match status" value="1"/>
</dbReference>
<dbReference type="InterPro" id="IPR001314">
    <property type="entry name" value="Peptidase_S1A"/>
</dbReference>
<dbReference type="RefSeq" id="XP_006823524.1">
    <property type="nucleotide sequence ID" value="XM_006823461.1"/>
</dbReference>
<sequence length="227" mass="25868">MARLWDNRKSKHFCGGSVLNNWWVVTAAHCITKQGVDASTLFIRLGDYDDVELENEEILHEVDEIIVHPDYRGSTFDSDIALIRLANKVTFTDHILPVCLPPREVAMSMLKKGTMGRVLGWGSIREGGTYPRYLKEVELPVRRIGECRKSTRFSVTTNMFCAGYKLEMRGDSCKGDSGGPMVQRSTENKWQLVGIVSWGEGCAERDKFGFYTKVYKFNQWIQGTIRE</sequence>
<evidence type="ECO:0000313" key="10">
    <source>
        <dbReference type="RefSeq" id="XP_006823524.1"/>
    </source>
</evidence>
<evidence type="ECO:0000256" key="7">
    <source>
        <dbReference type="RuleBase" id="RU363034"/>
    </source>
</evidence>
<dbReference type="CDD" id="cd00190">
    <property type="entry name" value="Tryp_SPc"/>
    <property type="match status" value="1"/>
</dbReference>
<dbReference type="Proteomes" id="UP000694865">
    <property type="component" value="Unplaced"/>
</dbReference>
<organism evidence="9 10">
    <name type="scientific">Saccoglossus kowalevskii</name>
    <name type="common">Acorn worm</name>
    <dbReference type="NCBI Taxonomy" id="10224"/>
    <lineage>
        <taxon>Eukaryota</taxon>
        <taxon>Metazoa</taxon>
        <taxon>Hemichordata</taxon>
        <taxon>Enteropneusta</taxon>
        <taxon>Harrimaniidae</taxon>
        <taxon>Saccoglossus</taxon>
    </lineage>
</organism>
<evidence type="ECO:0000256" key="5">
    <source>
        <dbReference type="ARBA" id="ARBA00022825"/>
    </source>
</evidence>